<dbReference type="AlphaFoldDB" id="A0A0F9H2V1"/>
<proteinExistence type="predicted"/>
<sequence length="59" mass="7104">MFVEGPKSFYDWEQRFKTKPPSHSKKKVVEKKKLNSLGIDKSECSRFIRRWEKENLSKS</sequence>
<evidence type="ECO:0000313" key="1">
    <source>
        <dbReference type="EMBL" id="KKM05359.1"/>
    </source>
</evidence>
<comment type="caution">
    <text evidence="1">The sequence shown here is derived from an EMBL/GenBank/DDBJ whole genome shotgun (WGS) entry which is preliminary data.</text>
</comment>
<gene>
    <name evidence="1" type="ORF">LCGC14_1754890</name>
</gene>
<accession>A0A0F9H2V1</accession>
<protein>
    <submittedName>
        <fullName evidence="1">Uncharacterized protein</fullName>
    </submittedName>
</protein>
<reference evidence="1" key="1">
    <citation type="journal article" date="2015" name="Nature">
        <title>Complex archaea that bridge the gap between prokaryotes and eukaryotes.</title>
        <authorList>
            <person name="Spang A."/>
            <person name="Saw J.H."/>
            <person name="Jorgensen S.L."/>
            <person name="Zaremba-Niedzwiedzka K."/>
            <person name="Martijn J."/>
            <person name="Lind A.E."/>
            <person name="van Eijk R."/>
            <person name="Schleper C."/>
            <person name="Guy L."/>
            <person name="Ettema T.J."/>
        </authorList>
    </citation>
    <scope>NUCLEOTIDE SEQUENCE</scope>
</reference>
<dbReference type="EMBL" id="LAZR01016240">
    <property type="protein sequence ID" value="KKM05359.1"/>
    <property type="molecule type" value="Genomic_DNA"/>
</dbReference>
<organism evidence="1">
    <name type="scientific">marine sediment metagenome</name>
    <dbReference type="NCBI Taxonomy" id="412755"/>
    <lineage>
        <taxon>unclassified sequences</taxon>
        <taxon>metagenomes</taxon>
        <taxon>ecological metagenomes</taxon>
    </lineage>
</organism>
<name>A0A0F9H2V1_9ZZZZ</name>